<dbReference type="Gene3D" id="1.10.10.60">
    <property type="entry name" value="Homeodomain-like"/>
    <property type="match status" value="1"/>
</dbReference>
<proteinExistence type="predicted"/>
<accession>A0A0F9K2Z3</accession>
<evidence type="ECO:0000313" key="1">
    <source>
        <dbReference type="EMBL" id="KKM76419.1"/>
    </source>
</evidence>
<organism evidence="1">
    <name type="scientific">marine sediment metagenome</name>
    <dbReference type="NCBI Taxonomy" id="412755"/>
    <lineage>
        <taxon>unclassified sequences</taxon>
        <taxon>metagenomes</taxon>
        <taxon>ecological metagenomes</taxon>
    </lineage>
</organism>
<comment type="caution">
    <text evidence="1">The sequence shown here is derived from an EMBL/GenBank/DDBJ whole genome shotgun (WGS) entry which is preliminary data.</text>
</comment>
<dbReference type="AlphaFoldDB" id="A0A0F9K2Z3"/>
<reference evidence="1" key="1">
    <citation type="journal article" date="2015" name="Nature">
        <title>Complex archaea that bridge the gap between prokaryotes and eukaryotes.</title>
        <authorList>
            <person name="Spang A."/>
            <person name="Saw J.H."/>
            <person name="Jorgensen S.L."/>
            <person name="Zaremba-Niedzwiedzka K."/>
            <person name="Martijn J."/>
            <person name="Lind A.E."/>
            <person name="van Eijk R."/>
            <person name="Schleper C."/>
            <person name="Guy L."/>
            <person name="Ettema T.J."/>
        </authorList>
    </citation>
    <scope>NUCLEOTIDE SEQUENCE</scope>
</reference>
<gene>
    <name evidence="1" type="ORF">LCGC14_1380340</name>
</gene>
<protein>
    <recommendedName>
        <fullName evidence="2">Homeodomain phBC6A51-type domain-containing protein</fullName>
    </recommendedName>
</protein>
<dbReference type="EMBL" id="LAZR01008812">
    <property type="protein sequence ID" value="KKM76419.1"/>
    <property type="molecule type" value="Genomic_DNA"/>
</dbReference>
<sequence>MREDYLADNEAKRVAWKEKFIAEFPKYRTITYTAKAVGVTRMSINNWMRQDPEFKLAFEDAKVATLDYYLNILDEKLDNDSKVNVAQSNLIMFRVKQLDPSFRDNFTVVVETGDKLKTLLEAYTKALGS</sequence>
<name>A0A0F9K2Z3_9ZZZZ</name>
<evidence type="ECO:0008006" key="2">
    <source>
        <dbReference type="Google" id="ProtNLM"/>
    </source>
</evidence>